<feature type="transmembrane region" description="Helical" evidence="5">
    <location>
        <begin position="51"/>
        <end position="76"/>
    </location>
</feature>
<name>A0ABN8K187_9HYPH</name>
<protein>
    <submittedName>
        <fullName evidence="7">Ionic transporter y4hA</fullName>
    </submittedName>
</protein>
<feature type="transmembrane region" description="Helical" evidence="5">
    <location>
        <begin position="88"/>
        <end position="109"/>
    </location>
</feature>
<dbReference type="Proteomes" id="UP001152604">
    <property type="component" value="Unassembled WGS sequence"/>
</dbReference>
<feature type="transmembrane region" description="Helical" evidence="5">
    <location>
        <begin position="121"/>
        <end position="142"/>
    </location>
</feature>
<feature type="transmembrane region" description="Helical" evidence="5">
    <location>
        <begin position="200"/>
        <end position="218"/>
    </location>
</feature>
<evidence type="ECO:0000256" key="3">
    <source>
        <dbReference type="ARBA" id="ARBA00022989"/>
    </source>
</evidence>
<feature type="transmembrane region" description="Helical" evidence="5">
    <location>
        <begin position="154"/>
        <end position="172"/>
    </location>
</feature>
<evidence type="ECO:0000259" key="6">
    <source>
        <dbReference type="Pfam" id="PF01699"/>
    </source>
</evidence>
<evidence type="ECO:0000256" key="2">
    <source>
        <dbReference type="ARBA" id="ARBA00022692"/>
    </source>
</evidence>
<keyword evidence="2 5" id="KW-0812">Transmembrane</keyword>
<organism evidence="7 8">
    <name type="scientific">Mesorhizobium ventifaucium</name>
    <dbReference type="NCBI Taxonomy" id="666020"/>
    <lineage>
        <taxon>Bacteria</taxon>
        <taxon>Pseudomonadati</taxon>
        <taxon>Pseudomonadota</taxon>
        <taxon>Alphaproteobacteria</taxon>
        <taxon>Hyphomicrobiales</taxon>
        <taxon>Phyllobacteriaceae</taxon>
        <taxon>Mesorhizobium</taxon>
    </lineage>
</organism>
<keyword evidence="4 5" id="KW-0472">Membrane</keyword>
<feature type="transmembrane region" description="Helical" evidence="5">
    <location>
        <begin position="238"/>
        <end position="256"/>
    </location>
</feature>
<sequence>MWPVVAWVILLTTFFAGVGGLIAAAAGIALIATVFAAVYHAEVVAHRTGEPFGTLVLALAVTIIEVALIVSVMISAPAEKAGLARDTVFAAVMIVMNGIIGLCLLWGGVRHHEQGFQLQGASAALAVLAALTTLTMVVPNVVATSVGPMFSTPQLIFAGIVSLVLYISFVFVQTVRHRDYFLPLDAGEEGHLPPPSNRTAGVSLGLLFAALVAVVGLAKSLTPTVEAGIAWLGVPKAVVGIVIAAVVLLPECLAALRAAQANRLQTSLNLSLGSILAAIGLTIPAVALVSIVIGQPLALGLDDKDQTLLVLTLIVSVITLGTGRTTVLQGIVHLVIFAVFLFFAAVP</sequence>
<dbReference type="Pfam" id="PF01699">
    <property type="entry name" value="Na_Ca_ex"/>
    <property type="match status" value="2"/>
</dbReference>
<dbReference type="PANTHER" id="PTHR37958">
    <property type="entry name" value="SODIUM-POTASSIUM/PROTON ANTIPORTER CHAA"/>
    <property type="match status" value="1"/>
</dbReference>
<dbReference type="InterPro" id="IPR044880">
    <property type="entry name" value="NCX_ion-bd_dom_sf"/>
</dbReference>
<gene>
    <name evidence="7" type="ORF">MES4922_300155</name>
</gene>
<keyword evidence="8" id="KW-1185">Reference proteome</keyword>
<dbReference type="Gene3D" id="1.20.1420.30">
    <property type="entry name" value="NCX, central ion-binding region"/>
    <property type="match status" value="1"/>
</dbReference>
<comment type="subcellular location">
    <subcellularLocation>
        <location evidence="1">Membrane</location>
        <topology evidence="1">Multi-pass membrane protein</topology>
    </subcellularLocation>
</comment>
<reference evidence="7" key="1">
    <citation type="submission" date="2022-03" db="EMBL/GenBank/DDBJ databases">
        <authorList>
            <person name="Brunel B."/>
        </authorList>
    </citation>
    <scope>NUCLEOTIDE SEQUENCE</scope>
    <source>
        <strain evidence="7">STM4922sample</strain>
    </source>
</reference>
<feature type="domain" description="Sodium/calcium exchanger membrane region" evidence="6">
    <location>
        <begin position="20"/>
        <end position="174"/>
    </location>
</feature>
<feature type="transmembrane region" description="Helical" evidence="5">
    <location>
        <begin position="6"/>
        <end position="39"/>
    </location>
</feature>
<dbReference type="InterPro" id="IPR004837">
    <property type="entry name" value="NaCa_Exmemb"/>
</dbReference>
<feature type="domain" description="Sodium/calcium exchanger membrane region" evidence="6">
    <location>
        <begin position="203"/>
        <end position="344"/>
    </location>
</feature>
<evidence type="ECO:0000256" key="5">
    <source>
        <dbReference type="SAM" id="Phobius"/>
    </source>
</evidence>
<evidence type="ECO:0000256" key="1">
    <source>
        <dbReference type="ARBA" id="ARBA00004141"/>
    </source>
</evidence>
<proteinExistence type="predicted"/>
<keyword evidence="3 5" id="KW-1133">Transmembrane helix</keyword>
<feature type="transmembrane region" description="Helical" evidence="5">
    <location>
        <begin position="268"/>
        <end position="294"/>
    </location>
</feature>
<evidence type="ECO:0000256" key="4">
    <source>
        <dbReference type="ARBA" id="ARBA00023136"/>
    </source>
</evidence>
<accession>A0ABN8K187</accession>
<evidence type="ECO:0000313" key="7">
    <source>
        <dbReference type="EMBL" id="CAH2402986.1"/>
    </source>
</evidence>
<feature type="transmembrane region" description="Helical" evidence="5">
    <location>
        <begin position="330"/>
        <end position="346"/>
    </location>
</feature>
<dbReference type="EMBL" id="CAKXZS010000024">
    <property type="protein sequence ID" value="CAH2402986.1"/>
    <property type="molecule type" value="Genomic_DNA"/>
</dbReference>
<feature type="transmembrane region" description="Helical" evidence="5">
    <location>
        <begin position="306"/>
        <end position="323"/>
    </location>
</feature>
<dbReference type="InterPro" id="IPR052946">
    <property type="entry name" value="Alkaline_pH_Ca-Antiporter"/>
</dbReference>
<dbReference type="PANTHER" id="PTHR37958:SF1">
    <property type="entry name" value="SODIUM-POTASSIUM_PROTON ANTIPORTER CHAA"/>
    <property type="match status" value="1"/>
</dbReference>
<comment type="caution">
    <text evidence="7">The sequence shown here is derived from an EMBL/GenBank/DDBJ whole genome shotgun (WGS) entry which is preliminary data.</text>
</comment>
<evidence type="ECO:0000313" key="8">
    <source>
        <dbReference type="Proteomes" id="UP001152604"/>
    </source>
</evidence>